<evidence type="ECO:0000256" key="1">
    <source>
        <dbReference type="SAM" id="MobiDB-lite"/>
    </source>
</evidence>
<dbReference type="OrthoDB" id="6051021at2"/>
<accession>A0A8I1C9N3</accession>
<dbReference type="InterPro" id="IPR035230">
    <property type="entry name" value="CnrY"/>
</dbReference>
<keyword evidence="2" id="KW-0812">Transmembrane</keyword>
<protein>
    <submittedName>
        <fullName evidence="4">CnrY/NccY family anti-sigma factor</fullName>
    </submittedName>
</protein>
<dbReference type="GeneID" id="300987106"/>
<reference evidence="4" key="1">
    <citation type="submission" date="2020-11" db="EMBL/GenBank/DDBJ databases">
        <title>Enhanced detection system for hospital associated transmission using whole genome sequencing surveillance.</title>
        <authorList>
            <person name="Harrison L.H."/>
            <person name="Van Tyne D."/>
            <person name="Marsh J.W."/>
            <person name="Griffith M.P."/>
            <person name="Snyder D.J."/>
            <person name="Cooper V.S."/>
            <person name="Mustapha M."/>
        </authorList>
    </citation>
    <scope>NUCLEOTIDE SEQUENCE</scope>
    <source>
        <strain evidence="4">STEN00053</strain>
    </source>
</reference>
<sequence>MNDLDDWLSRASAATRPDGHDRATDSLVRRLSQEASPSQWAGKREFRRALACAALAAVLTCGGVGSAFFVTQAPSRPTWVAAPASMSPYALLVER</sequence>
<feature type="region of interest" description="Disordered" evidence="1">
    <location>
        <begin position="1"/>
        <end position="25"/>
    </location>
</feature>
<dbReference type="RefSeq" id="WP_133308083.1">
    <property type="nucleotide sequence ID" value="NZ_CBCPIZ010000008.1"/>
</dbReference>
<organism evidence="4 5">
    <name type="scientific">Stenotrophomonas maltophilia</name>
    <name type="common">Pseudomonas maltophilia</name>
    <name type="synonym">Xanthomonas maltophilia</name>
    <dbReference type="NCBI Taxonomy" id="40324"/>
    <lineage>
        <taxon>Bacteria</taxon>
        <taxon>Pseudomonadati</taxon>
        <taxon>Pseudomonadota</taxon>
        <taxon>Gammaproteobacteria</taxon>
        <taxon>Lysobacterales</taxon>
        <taxon>Lysobacteraceae</taxon>
        <taxon>Stenotrophomonas</taxon>
        <taxon>Stenotrophomonas maltophilia group</taxon>
    </lineage>
</organism>
<proteinExistence type="predicted"/>
<evidence type="ECO:0000256" key="2">
    <source>
        <dbReference type="SAM" id="Phobius"/>
    </source>
</evidence>
<reference evidence="3" key="2">
    <citation type="submission" date="2023-08" db="EMBL/GenBank/DDBJ databases">
        <authorList>
            <consortium name="Clinical and Environmental Microbiology Branch: Whole genome sequencing antimicrobial resistance pathogens in the healthcare setting"/>
        </authorList>
    </citation>
    <scope>NUCLEOTIDE SEQUENCE</scope>
    <source>
        <strain evidence="3">2023CJ-00293</strain>
    </source>
</reference>
<evidence type="ECO:0000313" key="3">
    <source>
        <dbReference type="EMBL" id="EKZ1925694.1"/>
    </source>
</evidence>
<comment type="caution">
    <text evidence="4">The sequence shown here is derived from an EMBL/GenBank/DDBJ whole genome shotgun (WGS) entry which is preliminary data.</text>
</comment>
<dbReference type="NCBIfam" id="NF033790">
    <property type="entry name" value="CnrY_NccY_antiS"/>
    <property type="match status" value="1"/>
</dbReference>
<name>A0A8I1C9N3_STEMA</name>
<dbReference type="AlphaFoldDB" id="A0A8I1C9N3"/>
<dbReference type="EMBL" id="JADUOV010000009">
    <property type="protein sequence ID" value="MBH1790886.1"/>
    <property type="molecule type" value="Genomic_DNA"/>
</dbReference>
<keyword evidence="2" id="KW-1133">Transmembrane helix</keyword>
<dbReference type="EMBL" id="ABLTIR010000008">
    <property type="protein sequence ID" value="EKZ1925694.1"/>
    <property type="molecule type" value="Genomic_DNA"/>
</dbReference>
<dbReference type="Proteomes" id="UP001225498">
    <property type="component" value="Unassembled WGS sequence"/>
</dbReference>
<evidence type="ECO:0000313" key="4">
    <source>
        <dbReference type="EMBL" id="MBH1790886.1"/>
    </source>
</evidence>
<keyword evidence="2" id="KW-0472">Membrane</keyword>
<dbReference type="Proteomes" id="UP000634179">
    <property type="component" value="Unassembled WGS sequence"/>
</dbReference>
<gene>
    <name evidence="4" type="ORF">I5V89_13495</name>
    <name evidence="3" type="ORF">REH87_000665</name>
</gene>
<feature type="transmembrane region" description="Helical" evidence="2">
    <location>
        <begin position="49"/>
        <end position="70"/>
    </location>
</feature>
<dbReference type="Pfam" id="PF17524">
    <property type="entry name" value="CnrY"/>
    <property type="match status" value="1"/>
</dbReference>
<evidence type="ECO:0000313" key="5">
    <source>
        <dbReference type="Proteomes" id="UP000634179"/>
    </source>
</evidence>